<comment type="similarity">
    <text evidence="2 6">Belongs to the terpene synthase family.</text>
</comment>
<keyword evidence="5 6" id="KW-0456">Lyase</keyword>
<evidence type="ECO:0000313" key="7">
    <source>
        <dbReference type="EMBL" id="RDX52874.1"/>
    </source>
</evidence>
<evidence type="ECO:0000256" key="1">
    <source>
        <dbReference type="ARBA" id="ARBA00001946"/>
    </source>
</evidence>
<reference evidence="7 8" key="1">
    <citation type="journal article" date="2018" name="Biotechnol. Biofuels">
        <title>Integrative visual omics of the white-rot fungus Polyporus brumalis exposes the biotechnological potential of its oxidative enzymes for delignifying raw plant biomass.</title>
        <authorList>
            <person name="Miyauchi S."/>
            <person name="Rancon A."/>
            <person name="Drula E."/>
            <person name="Hage H."/>
            <person name="Chaduli D."/>
            <person name="Favel A."/>
            <person name="Grisel S."/>
            <person name="Henrissat B."/>
            <person name="Herpoel-Gimbert I."/>
            <person name="Ruiz-Duenas F.J."/>
            <person name="Chevret D."/>
            <person name="Hainaut M."/>
            <person name="Lin J."/>
            <person name="Wang M."/>
            <person name="Pangilinan J."/>
            <person name="Lipzen A."/>
            <person name="Lesage-Meessen L."/>
            <person name="Navarro D."/>
            <person name="Riley R."/>
            <person name="Grigoriev I.V."/>
            <person name="Zhou S."/>
            <person name="Raouche S."/>
            <person name="Rosso M.N."/>
        </authorList>
    </citation>
    <scope>NUCLEOTIDE SEQUENCE [LARGE SCALE GENOMIC DNA]</scope>
    <source>
        <strain evidence="7 8">BRFM 1820</strain>
    </source>
</reference>
<keyword evidence="3 6" id="KW-0479">Metal-binding</keyword>
<dbReference type="AlphaFoldDB" id="A0A371DK20"/>
<evidence type="ECO:0000256" key="3">
    <source>
        <dbReference type="ARBA" id="ARBA00022723"/>
    </source>
</evidence>
<dbReference type="SFLD" id="SFLDS00005">
    <property type="entry name" value="Isoprenoid_Synthase_Type_I"/>
    <property type="match status" value="1"/>
</dbReference>
<evidence type="ECO:0000256" key="2">
    <source>
        <dbReference type="ARBA" id="ARBA00006333"/>
    </source>
</evidence>
<dbReference type="SUPFAM" id="SSF48576">
    <property type="entry name" value="Terpenoid synthases"/>
    <property type="match status" value="1"/>
</dbReference>
<evidence type="ECO:0000256" key="6">
    <source>
        <dbReference type="RuleBase" id="RU366034"/>
    </source>
</evidence>
<gene>
    <name evidence="7" type="ORF">OH76DRAFT_132390</name>
</gene>
<evidence type="ECO:0000313" key="8">
    <source>
        <dbReference type="Proteomes" id="UP000256964"/>
    </source>
</evidence>
<keyword evidence="8" id="KW-1185">Reference proteome</keyword>
<dbReference type="SFLD" id="SFLDG01020">
    <property type="entry name" value="Terpene_Cyclase_Like_2"/>
    <property type="match status" value="1"/>
</dbReference>
<accession>A0A371DK20</accession>
<protein>
    <recommendedName>
        <fullName evidence="6">Terpene synthase</fullName>
        <ecNumber evidence="6">4.2.3.-</ecNumber>
    </recommendedName>
</protein>
<dbReference type="GO" id="GO:0010333">
    <property type="term" value="F:terpene synthase activity"/>
    <property type="evidence" value="ECO:0007669"/>
    <property type="project" value="InterPro"/>
</dbReference>
<dbReference type="InterPro" id="IPR034686">
    <property type="entry name" value="Terpene_cyclase-like_2"/>
</dbReference>
<dbReference type="Proteomes" id="UP000256964">
    <property type="component" value="Unassembled WGS sequence"/>
</dbReference>
<dbReference type="EC" id="4.2.3.-" evidence="6"/>
<dbReference type="EMBL" id="KZ857389">
    <property type="protein sequence ID" value="RDX52874.1"/>
    <property type="molecule type" value="Genomic_DNA"/>
</dbReference>
<organism evidence="7 8">
    <name type="scientific">Lentinus brumalis</name>
    <dbReference type="NCBI Taxonomy" id="2498619"/>
    <lineage>
        <taxon>Eukaryota</taxon>
        <taxon>Fungi</taxon>
        <taxon>Dikarya</taxon>
        <taxon>Basidiomycota</taxon>
        <taxon>Agaricomycotina</taxon>
        <taxon>Agaricomycetes</taxon>
        <taxon>Polyporales</taxon>
        <taxon>Polyporaceae</taxon>
        <taxon>Lentinus</taxon>
    </lineage>
</organism>
<dbReference type="Gene3D" id="1.10.600.10">
    <property type="entry name" value="Farnesyl Diphosphate Synthase"/>
    <property type="match status" value="1"/>
</dbReference>
<dbReference type="OrthoDB" id="6486656at2759"/>
<evidence type="ECO:0000256" key="5">
    <source>
        <dbReference type="ARBA" id="ARBA00023239"/>
    </source>
</evidence>
<sequence length="383" mass="43329">MPLQSRLSFRLPDTLSNWPWPRQVNAHYTEVKAESSAWLESFHAFGPKAQKAFNKCDFNLLASLAYPLATKEQLRIGCDLMNLFFVFDEYSDVEDEQTVQAFANIIMDALRDPYKARPAGEPVLGEIARQFWLRAIESASEPAQRRFISTFDAYCQSVVQQATDRHVQRLHTVESYLNMRRENIGAKPSFALLELDMHLPDEVMTHPTIVDLSTWAIDMLILGNDICSYNVEQARGDDGCNIVTIVMHQFQTDLCGAMEWIGDHHKTLVDRFLAQYNKLPTWGSDLDAEVARYVHGLGNWVRANDAWSFESQRYFGLDGLDIAEGRWVALLPKIVESSLPDCAESMVVGARTNTLRLLVSRLRGLALFSVCVLVASVSVCTRS</sequence>
<dbReference type="PANTHER" id="PTHR35201:SF4">
    <property type="entry name" value="BETA-PINACENE SYNTHASE-RELATED"/>
    <property type="match status" value="1"/>
</dbReference>
<dbReference type="GO" id="GO:0046872">
    <property type="term" value="F:metal ion binding"/>
    <property type="evidence" value="ECO:0007669"/>
    <property type="project" value="UniProtKB-KW"/>
</dbReference>
<keyword evidence="4 6" id="KW-0460">Magnesium</keyword>
<dbReference type="GO" id="GO:0008299">
    <property type="term" value="P:isoprenoid biosynthetic process"/>
    <property type="evidence" value="ECO:0007669"/>
    <property type="project" value="UniProtKB-ARBA"/>
</dbReference>
<dbReference type="STRING" id="139420.A0A371DK20"/>
<evidence type="ECO:0000256" key="4">
    <source>
        <dbReference type="ARBA" id="ARBA00022842"/>
    </source>
</evidence>
<dbReference type="Pfam" id="PF19086">
    <property type="entry name" value="Terpene_syn_C_2"/>
    <property type="match status" value="1"/>
</dbReference>
<dbReference type="InterPro" id="IPR008949">
    <property type="entry name" value="Isoprenoid_synthase_dom_sf"/>
</dbReference>
<comment type="cofactor">
    <cofactor evidence="1 6">
        <name>Mg(2+)</name>
        <dbReference type="ChEBI" id="CHEBI:18420"/>
    </cofactor>
</comment>
<proteinExistence type="inferred from homology"/>
<name>A0A371DK20_9APHY</name>
<dbReference type="PANTHER" id="PTHR35201">
    <property type="entry name" value="TERPENE SYNTHASE"/>
    <property type="match status" value="1"/>
</dbReference>